<dbReference type="InterPro" id="IPR009057">
    <property type="entry name" value="Homeodomain-like_sf"/>
</dbReference>
<organism evidence="3">
    <name type="scientific">bioreactor metagenome</name>
    <dbReference type="NCBI Taxonomy" id="1076179"/>
    <lineage>
        <taxon>unclassified sequences</taxon>
        <taxon>metagenomes</taxon>
        <taxon>ecological metagenomes</taxon>
    </lineage>
</organism>
<dbReference type="SUPFAM" id="SSF46689">
    <property type="entry name" value="Homeodomain-like"/>
    <property type="match status" value="1"/>
</dbReference>
<dbReference type="PROSITE" id="PS50977">
    <property type="entry name" value="HTH_TETR_2"/>
    <property type="match status" value="1"/>
</dbReference>
<dbReference type="GO" id="GO:0003677">
    <property type="term" value="F:DNA binding"/>
    <property type="evidence" value="ECO:0007669"/>
    <property type="project" value="UniProtKB-KW"/>
</dbReference>
<evidence type="ECO:0000256" key="1">
    <source>
        <dbReference type="ARBA" id="ARBA00023125"/>
    </source>
</evidence>
<feature type="domain" description="HTH tetR-type" evidence="2">
    <location>
        <begin position="22"/>
        <end position="82"/>
    </location>
</feature>
<name>A0A644U2L2_9ZZZZ</name>
<keyword evidence="1" id="KW-0238">DNA-binding</keyword>
<comment type="caution">
    <text evidence="3">The sequence shown here is derived from an EMBL/GenBank/DDBJ whole genome shotgun (WGS) entry which is preliminary data.</text>
</comment>
<reference evidence="3" key="1">
    <citation type="submission" date="2019-08" db="EMBL/GenBank/DDBJ databases">
        <authorList>
            <person name="Kucharzyk K."/>
            <person name="Murdoch R.W."/>
            <person name="Higgins S."/>
            <person name="Loffler F."/>
        </authorList>
    </citation>
    <scope>NUCLEOTIDE SEQUENCE</scope>
</reference>
<evidence type="ECO:0000313" key="3">
    <source>
        <dbReference type="EMBL" id="MPL73498.1"/>
    </source>
</evidence>
<dbReference type="Gene3D" id="1.10.357.10">
    <property type="entry name" value="Tetracycline Repressor, domain 2"/>
    <property type="match status" value="1"/>
</dbReference>
<protein>
    <recommendedName>
        <fullName evidence="2">HTH tetR-type domain-containing protein</fullName>
    </recommendedName>
</protein>
<evidence type="ECO:0000259" key="2">
    <source>
        <dbReference type="PROSITE" id="PS50977"/>
    </source>
</evidence>
<dbReference type="InterPro" id="IPR001647">
    <property type="entry name" value="HTH_TetR"/>
</dbReference>
<sequence length="214" mass="24949">MFIIFAALNLHKMVSNKELQEKRMRGYFIDAAKETLKGEGLKAVNVRTVAERAGYSFATMYNYFKDLNELIFICVKDFMSECEAFADDQTNQQTPGSMRLRARIRSMIQYFTQYPGIFELFYLERMNDIGARQPTAEMIYTFTDRIIQTDLDYMISNKEISEPDAEMLKISLRNGVAGLLLFYNNRLQPGDYRKFTETAEKQLTYLLGLPVLRH</sequence>
<dbReference type="AlphaFoldDB" id="A0A644U2L2"/>
<gene>
    <name evidence="3" type="ORF">SDC9_19298</name>
</gene>
<dbReference type="Pfam" id="PF00440">
    <property type="entry name" value="TetR_N"/>
    <property type="match status" value="1"/>
</dbReference>
<proteinExistence type="predicted"/>
<dbReference type="EMBL" id="VSSQ01000073">
    <property type="protein sequence ID" value="MPL73498.1"/>
    <property type="molecule type" value="Genomic_DNA"/>
</dbReference>
<accession>A0A644U2L2</accession>